<reference evidence="2" key="1">
    <citation type="journal article" date="2023" name="Int. J. Syst. Evol. Microbiol.">
        <title>Mesoterricola silvestris gen. nov., sp. nov., Mesoterricola sediminis sp. nov., Geothrix oryzae sp. nov., Geothrix edaphica sp. nov., Geothrix rubra sp. nov., and Geothrix limicola sp. nov., six novel members of Acidobacteriota isolated from soils.</title>
        <authorList>
            <person name="Itoh H."/>
            <person name="Sugisawa Y."/>
            <person name="Mise K."/>
            <person name="Xu Z."/>
            <person name="Kuniyasu M."/>
            <person name="Ushijima N."/>
            <person name="Kawano K."/>
            <person name="Kobayashi E."/>
            <person name="Shiratori Y."/>
            <person name="Masuda Y."/>
            <person name="Senoo K."/>
        </authorList>
    </citation>
    <scope>NUCLEOTIDE SEQUENCE [LARGE SCALE GENOMIC DNA]</scope>
    <source>
        <strain evidence="2">Red222</strain>
    </source>
</reference>
<dbReference type="Proteomes" id="UP001242010">
    <property type="component" value="Chromosome"/>
</dbReference>
<evidence type="ECO:0008006" key="3">
    <source>
        <dbReference type="Google" id="ProtNLM"/>
    </source>
</evidence>
<evidence type="ECO:0000313" key="1">
    <source>
        <dbReference type="EMBL" id="BDU70098.1"/>
    </source>
</evidence>
<dbReference type="RefSeq" id="WP_286353817.1">
    <property type="nucleotide sequence ID" value="NZ_AP027079.1"/>
</dbReference>
<sequence>MRLGPALSCLLVLVVPQFGCKSMLYPLARAFGSPSEGELKRCRATFEQFKSQRGTARIVVHSALDPRGPQGAWEPRTADQLVALMQQQGMPHAVPVPAPKDIDPTPLGANQMRYTWKRAHAYADWIRRTRPEGDFFVFVELLRHPAGEIVGIQTYVLAASGDIAYARQLNSHQFGRPAISDPQSAIDFLHGVLQSALSRPADAVFPPYGVG</sequence>
<gene>
    <name evidence="1" type="ORF">GETHOR_21990</name>
</gene>
<proteinExistence type="predicted"/>
<name>A0ABM8DST4_9BACT</name>
<dbReference type="EMBL" id="AP027079">
    <property type="protein sequence ID" value="BDU70098.1"/>
    <property type="molecule type" value="Genomic_DNA"/>
</dbReference>
<accession>A0ABM8DST4</accession>
<keyword evidence="2" id="KW-1185">Reference proteome</keyword>
<organism evidence="1 2">
    <name type="scientific">Geothrix oryzae</name>
    <dbReference type="NCBI Taxonomy" id="2927975"/>
    <lineage>
        <taxon>Bacteria</taxon>
        <taxon>Pseudomonadati</taxon>
        <taxon>Acidobacteriota</taxon>
        <taxon>Holophagae</taxon>
        <taxon>Holophagales</taxon>
        <taxon>Holophagaceae</taxon>
        <taxon>Geothrix</taxon>
    </lineage>
</organism>
<evidence type="ECO:0000313" key="2">
    <source>
        <dbReference type="Proteomes" id="UP001242010"/>
    </source>
</evidence>
<protein>
    <recommendedName>
        <fullName evidence="3">Lipoprotein</fullName>
    </recommendedName>
</protein>